<keyword evidence="4 10" id="KW-0812">Transmembrane</keyword>
<sequence length="561" mass="63070">MPGCMHRLSFVYPWGICDVDAYLSFYTASGNVAIVSEGYQNAAANDKCIPITMQMCRDIPYNMTLFPNILGHTKEEDASLEIHQFLPLVKCSEDLKFFLCTIYAPVCTVLERPIPPCRHLCLSAKNGCENLMNKFGFKWPPLLACERFPVDGMCVGENKSDTSTETPLSRSRTPVTQIECPHTMQVISKSKYSLKISNTTLEQCSLPCSADNLVPMFFDTRIRRYLRFWTGAWAVACCASSLFTVLTFSIDMARFSYPVRPIHYLAVCYLFISLVYMVGLVAEDKISCSAISASNSPLVSQGIDSFSCTVIAVTHYYFSVASGVWWVILCLAWFLAANLKWAQESIESLSSYFHVLAWGIPAFLAIIILVTNTIDGDLFTGICSVGNLKPSALFNFVFVPMFACIALGLLLLGCGIISMLRIRRYIKFKHSDIDQNIRKLEKLMLRISAFAFMYTLPTMVSAACIVYEAFMMESWLTNWLAIRCTRPDRAAFGFAQPRQTCVPQTDVRPPDLLIYFFKYLMQLVVGITCAVWVCSSKTLNSYSQAYARIVHGRSRVPTIVH</sequence>
<evidence type="ECO:0000256" key="9">
    <source>
        <dbReference type="PROSITE-ProRule" id="PRU00090"/>
    </source>
</evidence>
<keyword evidence="6 10" id="KW-0472">Membrane</keyword>
<dbReference type="PRINTS" id="PR00489">
    <property type="entry name" value="FRIZZLED"/>
</dbReference>
<dbReference type="Pfam" id="PF01534">
    <property type="entry name" value="Frizzled"/>
    <property type="match status" value="1"/>
</dbReference>
<dbReference type="Gene3D" id="1.20.1070.10">
    <property type="entry name" value="Rhodopsin 7-helix transmembrane proteins"/>
    <property type="match status" value="1"/>
</dbReference>
<evidence type="ECO:0000256" key="1">
    <source>
        <dbReference type="ARBA" id="ARBA00004141"/>
    </source>
</evidence>
<feature type="transmembrane region" description="Helical" evidence="10">
    <location>
        <begin position="394"/>
        <end position="422"/>
    </location>
</feature>
<evidence type="ECO:0000313" key="13">
    <source>
        <dbReference type="Proteomes" id="UP000887581"/>
    </source>
</evidence>
<evidence type="ECO:0000256" key="3">
    <source>
        <dbReference type="ARBA" id="ARBA00022473"/>
    </source>
</evidence>
<accession>A0A915PYD4</accession>
<dbReference type="InterPro" id="IPR015526">
    <property type="entry name" value="Frizzled/SFRP"/>
</dbReference>
<dbReference type="GO" id="GO:0060070">
    <property type="term" value="P:canonical Wnt signaling pathway"/>
    <property type="evidence" value="ECO:0007669"/>
    <property type="project" value="TreeGrafter"/>
</dbReference>
<keyword evidence="8" id="KW-0675">Receptor</keyword>
<comment type="subcellular location">
    <subcellularLocation>
        <location evidence="1">Membrane</location>
        <topology evidence="1">Multi-pass membrane protein</topology>
    </subcellularLocation>
</comment>
<dbReference type="PROSITE" id="PS50038">
    <property type="entry name" value="FZ"/>
    <property type="match status" value="1"/>
</dbReference>
<evidence type="ECO:0000256" key="2">
    <source>
        <dbReference type="ARBA" id="ARBA00008077"/>
    </source>
</evidence>
<comment type="caution">
    <text evidence="9">Lacks conserved residue(s) required for the propagation of feature annotation.</text>
</comment>
<dbReference type="Pfam" id="PF01392">
    <property type="entry name" value="Fz"/>
    <property type="match status" value="1"/>
</dbReference>
<feature type="domain" description="G-protein coupled receptors family 2 profile 2" evidence="12">
    <location>
        <begin position="223"/>
        <end position="537"/>
    </location>
</feature>
<evidence type="ECO:0000313" key="14">
    <source>
        <dbReference type="WBParaSite" id="sdigi.contig59.g3218.t1"/>
    </source>
</evidence>
<dbReference type="GO" id="GO:0017147">
    <property type="term" value="F:Wnt-protein binding"/>
    <property type="evidence" value="ECO:0007669"/>
    <property type="project" value="TreeGrafter"/>
</dbReference>
<dbReference type="CDD" id="cd07458">
    <property type="entry name" value="CRD_FZ1_like"/>
    <property type="match status" value="1"/>
</dbReference>
<feature type="disulfide bond" evidence="9">
    <location>
        <begin position="121"/>
        <end position="145"/>
    </location>
</feature>
<protein>
    <submittedName>
        <fullName evidence="14">Uncharacterized protein</fullName>
    </submittedName>
</protein>
<dbReference type="GO" id="GO:0005886">
    <property type="term" value="C:plasma membrane"/>
    <property type="evidence" value="ECO:0007669"/>
    <property type="project" value="TreeGrafter"/>
</dbReference>
<dbReference type="PROSITE" id="PS50261">
    <property type="entry name" value="G_PROTEIN_RECEP_F2_4"/>
    <property type="match status" value="1"/>
</dbReference>
<name>A0A915PYD4_9BILA</name>
<dbReference type="SMART" id="SM01330">
    <property type="entry name" value="Frizzled"/>
    <property type="match status" value="1"/>
</dbReference>
<dbReference type="PANTHER" id="PTHR11309:SF47">
    <property type="entry name" value="FRIZZLED"/>
    <property type="match status" value="1"/>
</dbReference>
<evidence type="ECO:0000256" key="7">
    <source>
        <dbReference type="ARBA" id="ARBA00023157"/>
    </source>
</evidence>
<evidence type="ECO:0000259" key="11">
    <source>
        <dbReference type="PROSITE" id="PS50038"/>
    </source>
</evidence>
<evidence type="ECO:0000256" key="5">
    <source>
        <dbReference type="ARBA" id="ARBA00022989"/>
    </source>
</evidence>
<proteinExistence type="inferred from homology"/>
<dbReference type="InterPro" id="IPR036790">
    <property type="entry name" value="Frizzled_dom_sf"/>
</dbReference>
<evidence type="ECO:0000256" key="4">
    <source>
        <dbReference type="ARBA" id="ARBA00022692"/>
    </source>
</evidence>
<feature type="transmembrane region" description="Helical" evidence="10">
    <location>
        <begin position="262"/>
        <end position="282"/>
    </location>
</feature>
<keyword evidence="3" id="KW-0217">Developmental protein</keyword>
<dbReference type="GO" id="GO:0042813">
    <property type="term" value="F:Wnt receptor activity"/>
    <property type="evidence" value="ECO:0007669"/>
    <property type="project" value="TreeGrafter"/>
</dbReference>
<dbReference type="InterPro" id="IPR020067">
    <property type="entry name" value="Frizzled_dom"/>
</dbReference>
<dbReference type="InterPro" id="IPR000539">
    <property type="entry name" value="Frizzled/Smoothened_7TM"/>
</dbReference>
<dbReference type="CDD" id="cd13951">
    <property type="entry name" value="7tmF_Frizzled_SMO"/>
    <property type="match status" value="1"/>
</dbReference>
<keyword evidence="5 10" id="KW-1133">Transmembrane helix</keyword>
<feature type="transmembrane region" description="Helical" evidence="10">
    <location>
        <begin position="353"/>
        <end position="374"/>
    </location>
</feature>
<dbReference type="PANTHER" id="PTHR11309">
    <property type="entry name" value="FRIZZLED"/>
    <property type="match status" value="1"/>
</dbReference>
<dbReference type="Proteomes" id="UP000887581">
    <property type="component" value="Unplaced"/>
</dbReference>
<reference evidence="14" key="1">
    <citation type="submission" date="2022-11" db="UniProtKB">
        <authorList>
            <consortium name="WormBaseParasite"/>
        </authorList>
    </citation>
    <scope>IDENTIFICATION</scope>
</reference>
<feature type="transmembrane region" description="Helical" evidence="10">
    <location>
        <begin position="443"/>
        <end position="470"/>
    </location>
</feature>
<keyword evidence="13" id="KW-1185">Reference proteome</keyword>
<dbReference type="GO" id="GO:0035567">
    <property type="term" value="P:non-canonical Wnt signaling pathway"/>
    <property type="evidence" value="ECO:0007669"/>
    <property type="project" value="TreeGrafter"/>
</dbReference>
<dbReference type="InterPro" id="IPR047105">
    <property type="entry name" value="Frizzled-4/Mom-5_7TM"/>
</dbReference>
<dbReference type="AlphaFoldDB" id="A0A915PYD4"/>
<comment type="similarity">
    <text evidence="2">Belongs to the G-protein coupled receptor Fz/Smo family.</text>
</comment>
<dbReference type="InterPro" id="IPR017981">
    <property type="entry name" value="GPCR_2-like_7TM"/>
</dbReference>
<evidence type="ECO:0000259" key="12">
    <source>
        <dbReference type="PROSITE" id="PS50261"/>
    </source>
</evidence>
<feature type="domain" description="FZ" evidence="11">
    <location>
        <begin position="43"/>
        <end position="157"/>
    </location>
</feature>
<dbReference type="SMART" id="SM00063">
    <property type="entry name" value="FRI"/>
    <property type="match status" value="1"/>
</dbReference>
<dbReference type="SUPFAM" id="SSF63501">
    <property type="entry name" value="Frizzled cysteine-rich domain"/>
    <property type="match status" value="1"/>
</dbReference>
<keyword evidence="7 9" id="KW-1015">Disulfide bond</keyword>
<dbReference type="WBParaSite" id="sdigi.contig59.g3218.t1">
    <property type="protein sequence ID" value="sdigi.contig59.g3218.t1"/>
    <property type="gene ID" value="sdigi.contig59.g3218"/>
</dbReference>
<dbReference type="Gene3D" id="1.10.2000.10">
    <property type="entry name" value="Frizzled cysteine-rich domain"/>
    <property type="match status" value="1"/>
</dbReference>
<evidence type="ECO:0000256" key="8">
    <source>
        <dbReference type="ARBA" id="ARBA00023170"/>
    </source>
</evidence>
<evidence type="ECO:0000256" key="10">
    <source>
        <dbReference type="SAM" id="Phobius"/>
    </source>
</evidence>
<organism evidence="13 14">
    <name type="scientific">Setaria digitata</name>
    <dbReference type="NCBI Taxonomy" id="48799"/>
    <lineage>
        <taxon>Eukaryota</taxon>
        <taxon>Metazoa</taxon>
        <taxon>Ecdysozoa</taxon>
        <taxon>Nematoda</taxon>
        <taxon>Chromadorea</taxon>
        <taxon>Rhabditida</taxon>
        <taxon>Spirurina</taxon>
        <taxon>Spiruromorpha</taxon>
        <taxon>Filarioidea</taxon>
        <taxon>Setariidae</taxon>
        <taxon>Setaria</taxon>
    </lineage>
</organism>
<feature type="transmembrane region" description="Helical" evidence="10">
    <location>
        <begin position="226"/>
        <end position="250"/>
    </location>
</feature>
<feature type="transmembrane region" description="Helical" evidence="10">
    <location>
        <begin position="324"/>
        <end position="341"/>
    </location>
</feature>
<evidence type="ECO:0000256" key="6">
    <source>
        <dbReference type="ARBA" id="ARBA00023136"/>
    </source>
</evidence>
<feature type="transmembrane region" description="Helical" evidence="10">
    <location>
        <begin position="512"/>
        <end position="534"/>
    </location>
</feature>